<dbReference type="AlphaFoldDB" id="A0A5J5FZT2"/>
<evidence type="ECO:0000256" key="1">
    <source>
        <dbReference type="SAM" id="MobiDB-lite"/>
    </source>
</evidence>
<dbReference type="Proteomes" id="UP000367750">
    <property type="component" value="Unassembled WGS sequence"/>
</dbReference>
<gene>
    <name evidence="3" type="ORF">F4V43_14975</name>
</gene>
<dbReference type="EMBL" id="VYKK01000022">
    <property type="protein sequence ID" value="KAA8999832.1"/>
    <property type="molecule type" value="Genomic_DNA"/>
</dbReference>
<accession>A0A5J5FZT2</accession>
<dbReference type="OrthoDB" id="2351415at2"/>
<dbReference type="InterPro" id="IPR024425">
    <property type="entry name" value="LiaF-like_C"/>
</dbReference>
<feature type="region of interest" description="Disordered" evidence="1">
    <location>
        <begin position="17"/>
        <end position="186"/>
    </location>
</feature>
<dbReference type="InterPro" id="IPR047793">
    <property type="entry name" value="LiaF_C"/>
</dbReference>
<sequence>MLLPAALIIGGLSVILRPRRNDPPAPPVPPVPPAPPQGPSFYEPASGSSAGPEVPPAAPLASTLDEEFERKFGKLGGPGADSSDGQGTTPGAEKAADPGAAGNFGPSLASAPRRRETDDNEDRDEEDFYGDHGSRDRHQRRREERHERHMERRREQAERHRRTWEERGRHGGGHSSHDNEHSTNRSTFIGDVHLGREYFQLKHTNISQFIGDTVLDLTNAQIPYGETKINISAFIGDLKIYIPDDMDLGISVNSSSFIGDMEVLEQARSGFMSSVQFKTPYYKEAGRRLKINISAFIGDIKVKTVG</sequence>
<organism evidence="3 4">
    <name type="scientific">Paenibacillus spiritus</name>
    <dbReference type="NCBI Taxonomy" id="2496557"/>
    <lineage>
        <taxon>Bacteria</taxon>
        <taxon>Bacillati</taxon>
        <taxon>Bacillota</taxon>
        <taxon>Bacilli</taxon>
        <taxon>Bacillales</taxon>
        <taxon>Paenibacillaceae</taxon>
        <taxon>Paenibacillus</taxon>
    </lineage>
</organism>
<feature type="compositionally biased region" description="Pro residues" evidence="1">
    <location>
        <begin position="23"/>
        <end position="38"/>
    </location>
</feature>
<dbReference type="Pfam" id="PF09922">
    <property type="entry name" value="LiaF-like_C"/>
    <property type="match status" value="1"/>
</dbReference>
<evidence type="ECO:0000259" key="2">
    <source>
        <dbReference type="Pfam" id="PF09922"/>
    </source>
</evidence>
<proteinExistence type="predicted"/>
<evidence type="ECO:0000313" key="3">
    <source>
        <dbReference type="EMBL" id="KAA8999832.1"/>
    </source>
</evidence>
<keyword evidence="4" id="KW-1185">Reference proteome</keyword>
<evidence type="ECO:0000313" key="4">
    <source>
        <dbReference type="Proteomes" id="UP000367750"/>
    </source>
</evidence>
<reference evidence="3 4" key="1">
    <citation type="submission" date="2019-09" db="EMBL/GenBank/DDBJ databases">
        <title>Bacillus ochoae sp. nov., Paenibacillus whitsoniae sp. nov., Paenibacillus spiritus sp. nov. Isolated from the Mars Exploration Rover during spacecraft assembly.</title>
        <authorList>
            <person name="Seuylemezian A."/>
            <person name="Vaishampayan P."/>
        </authorList>
    </citation>
    <scope>NUCLEOTIDE SEQUENCE [LARGE SCALE GENOMIC DNA]</scope>
    <source>
        <strain evidence="3 4">MER_111</strain>
    </source>
</reference>
<dbReference type="NCBIfam" id="NF040535">
    <property type="entry name" value="LiaF_C_term"/>
    <property type="match status" value="1"/>
</dbReference>
<feature type="domain" description="Cell wall-active antibiotics response LiaF-like C-terminal" evidence="2">
    <location>
        <begin position="188"/>
        <end position="302"/>
    </location>
</feature>
<name>A0A5J5FZT2_9BACL</name>
<feature type="compositionally biased region" description="Basic and acidic residues" evidence="1">
    <location>
        <begin position="129"/>
        <end position="183"/>
    </location>
</feature>
<comment type="caution">
    <text evidence="3">The sequence shown here is derived from an EMBL/GenBank/DDBJ whole genome shotgun (WGS) entry which is preliminary data.</text>
</comment>
<protein>
    <submittedName>
        <fullName evidence="3">Cell wall-active antibiotics response protein</fullName>
    </submittedName>
</protein>
<feature type="compositionally biased region" description="Acidic residues" evidence="1">
    <location>
        <begin position="118"/>
        <end position="128"/>
    </location>
</feature>